<keyword evidence="3" id="KW-1185">Reference proteome</keyword>
<dbReference type="PANTHER" id="PTHR31973">
    <property type="entry name" value="POLYPROTEIN, PUTATIVE-RELATED"/>
    <property type="match status" value="1"/>
</dbReference>
<evidence type="ECO:0000313" key="2">
    <source>
        <dbReference type="EMBL" id="GJT26309.1"/>
    </source>
</evidence>
<reference evidence="2" key="1">
    <citation type="journal article" date="2022" name="Int. J. Mol. Sci.">
        <title>Draft Genome of Tanacetum Coccineum: Genomic Comparison of Closely Related Tanacetum-Family Plants.</title>
        <authorList>
            <person name="Yamashiro T."/>
            <person name="Shiraishi A."/>
            <person name="Nakayama K."/>
            <person name="Satake H."/>
        </authorList>
    </citation>
    <scope>NUCLEOTIDE SEQUENCE</scope>
</reference>
<protein>
    <recommendedName>
        <fullName evidence="4">Transposase</fullName>
    </recommendedName>
</protein>
<dbReference type="PANTHER" id="PTHR31973:SF190">
    <property type="entry name" value="MULE TRANSPOSASE DOMAIN-CONTAINING PROTEIN"/>
    <property type="match status" value="1"/>
</dbReference>
<evidence type="ECO:0000256" key="1">
    <source>
        <dbReference type="SAM" id="MobiDB-lite"/>
    </source>
</evidence>
<organism evidence="2 3">
    <name type="scientific">Tanacetum coccineum</name>
    <dbReference type="NCBI Taxonomy" id="301880"/>
    <lineage>
        <taxon>Eukaryota</taxon>
        <taxon>Viridiplantae</taxon>
        <taxon>Streptophyta</taxon>
        <taxon>Embryophyta</taxon>
        <taxon>Tracheophyta</taxon>
        <taxon>Spermatophyta</taxon>
        <taxon>Magnoliopsida</taxon>
        <taxon>eudicotyledons</taxon>
        <taxon>Gunneridae</taxon>
        <taxon>Pentapetalae</taxon>
        <taxon>asterids</taxon>
        <taxon>campanulids</taxon>
        <taxon>Asterales</taxon>
        <taxon>Asteraceae</taxon>
        <taxon>Asteroideae</taxon>
        <taxon>Anthemideae</taxon>
        <taxon>Anthemidinae</taxon>
        <taxon>Tanacetum</taxon>
    </lineage>
</organism>
<gene>
    <name evidence="2" type="ORF">Tco_0906584</name>
</gene>
<feature type="compositionally biased region" description="Low complexity" evidence="1">
    <location>
        <begin position="449"/>
        <end position="459"/>
    </location>
</feature>
<dbReference type="Proteomes" id="UP001151760">
    <property type="component" value="Unassembled WGS sequence"/>
</dbReference>
<accession>A0ABQ5CN20</accession>
<feature type="region of interest" description="Disordered" evidence="1">
    <location>
        <begin position="406"/>
        <end position="472"/>
    </location>
</feature>
<evidence type="ECO:0008006" key="4">
    <source>
        <dbReference type="Google" id="ProtNLM"/>
    </source>
</evidence>
<dbReference type="EMBL" id="BQNB010014281">
    <property type="protein sequence ID" value="GJT26309.1"/>
    <property type="molecule type" value="Genomic_DNA"/>
</dbReference>
<name>A0ABQ5CN20_9ASTR</name>
<evidence type="ECO:0000313" key="3">
    <source>
        <dbReference type="Proteomes" id="UP001151760"/>
    </source>
</evidence>
<proteinExistence type="predicted"/>
<sequence>MLRLGHHHPSVARSNIRVLGPNVQGSGNIFLDLFIKFAIGRFYTTREIKDKFGIPESRGSRFQKSTLRTRNCPSQEGMEGKSFEEGLAEITEMLKRLQSTLLFHQTKLTESFRQARQDFSLARRDISLATEKLHRSIKAAINEKINHEEQFNFFGVQLNQRIPNRTVKARKVKARLFWRKFIVTIDRTRRPKSIQSVVMLRLGHHHPSVARGNIRVLGLNVQRVRQHLPRLVYQVCYWPILHYKGNQRQIWDPRITWLKISKEHLKDKGVIPAIANVFPCAEHRFCLKHIHENIKKRWRGEAYKDLLWRAARATTVQHFQKAMENMKKFNEEAFNCKILDGRDMPIIAAIDNIREYLMKRIVNVIRVIKKCDGPLTPTVTRLLETVKKEASDYSVEWNGGLKYEVSGPWNSEGEQMKKCGTSGSKKKDATVGGSKQKPDGSQKKKVANGGSQKKTSGSQKKPDGGSGTLWIA</sequence>
<comment type="caution">
    <text evidence="2">The sequence shown here is derived from an EMBL/GenBank/DDBJ whole genome shotgun (WGS) entry which is preliminary data.</text>
</comment>
<reference evidence="2" key="2">
    <citation type="submission" date="2022-01" db="EMBL/GenBank/DDBJ databases">
        <authorList>
            <person name="Yamashiro T."/>
            <person name="Shiraishi A."/>
            <person name="Satake H."/>
            <person name="Nakayama K."/>
        </authorList>
    </citation>
    <scope>NUCLEOTIDE SEQUENCE</scope>
</reference>